<organism evidence="1 2">
    <name type="scientific">Opisthorchis viverrini</name>
    <name type="common">Southeast Asian liver fluke</name>
    <dbReference type="NCBI Taxonomy" id="6198"/>
    <lineage>
        <taxon>Eukaryota</taxon>
        <taxon>Metazoa</taxon>
        <taxon>Spiralia</taxon>
        <taxon>Lophotrochozoa</taxon>
        <taxon>Platyhelminthes</taxon>
        <taxon>Trematoda</taxon>
        <taxon>Digenea</taxon>
        <taxon>Opisthorchiida</taxon>
        <taxon>Opisthorchiata</taxon>
        <taxon>Opisthorchiidae</taxon>
        <taxon>Opisthorchis</taxon>
    </lineage>
</organism>
<dbReference type="KEGG" id="ovi:T265_08316"/>
<dbReference type="EMBL" id="KL596830">
    <property type="protein sequence ID" value="KER23898.1"/>
    <property type="molecule type" value="Genomic_DNA"/>
</dbReference>
<accession>A0A074Z9V3</accession>
<sequence length="141" mass="15846">MTDSSLTVDIKLQKLLDYFGPINPVRLLVLPTRYSRRPHLKHFVSRRSKQTFPSLIKASFGLGIKNVVKLLGSCEYSVFVTNIPNNLQLSSVAESGVSSLSDLDCLSYLGENYSVMEANRRTCRIGTVDDALFVSFDRCFF</sequence>
<name>A0A074Z9V3_OPIVI</name>
<reference evidence="1 2" key="1">
    <citation type="submission" date="2013-11" db="EMBL/GenBank/DDBJ databases">
        <title>Opisthorchis viverrini - life in the bile duct.</title>
        <authorList>
            <person name="Young N.D."/>
            <person name="Nagarajan N."/>
            <person name="Lin S.J."/>
            <person name="Korhonen P.K."/>
            <person name="Jex A.R."/>
            <person name="Hall R.S."/>
            <person name="Safavi-Hemami H."/>
            <person name="Kaewkong W."/>
            <person name="Bertrand D."/>
            <person name="Gao S."/>
            <person name="Seet Q."/>
            <person name="Wongkham S."/>
            <person name="Teh B.T."/>
            <person name="Wongkham C."/>
            <person name="Intapan P.M."/>
            <person name="Maleewong W."/>
            <person name="Yang X."/>
            <person name="Hu M."/>
            <person name="Wang Z."/>
            <person name="Hofmann A."/>
            <person name="Sternberg P.W."/>
            <person name="Tan P."/>
            <person name="Wang J."/>
            <person name="Gasser R.B."/>
        </authorList>
    </citation>
    <scope>NUCLEOTIDE SEQUENCE [LARGE SCALE GENOMIC DNA]</scope>
</reference>
<dbReference type="RefSeq" id="XP_009172346.1">
    <property type="nucleotide sequence ID" value="XM_009174082.1"/>
</dbReference>
<protein>
    <submittedName>
        <fullName evidence="1">Uncharacterized protein</fullName>
    </submittedName>
</protein>
<proteinExistence type="predicted"/>
<evidence type="ECO:0000313" key="1">
    <source>
        <dbReference type="EMBL" id="KER23898.1"/>
    </source>
</evidence>
<dbReference type="AlphaFoldDB" id="A0A074Z9V3"/>
<evidence type="ECO:0000313" key="2">
    <source>
        <dbReference type="Proteomes" id="UP000054324"/>
    </source>
</evidence>
<gene>
    <name evidence="1" type="ORF">T265_08316</name>
</gene>
<dbReference type="Proteomes" id="UP000054324">
    <property type="component" value="Unassembled WGS sequence"/>
</dbReference>
<keyword evidence="2" id="KW-1185">Reference proteome</keyword>
<dbReference type="GeneID" id="20322495"/>
<dbReference type="CTD" id="20322495"/>